<dbReference type="NCBIfam" id="TIGR00613">
    <property type="entry name" value="reco"/>
    <property type="match status" value="1"/>
</dbReference>
<dbReference type="Pfam" id="PF11967">
    <property type="entry name" value="RecO_N"/>
    <property type="match status" value="1"/>
</dbReference>
<name>A0A251WZV2_9RHOB</name>
<dbReference type="Pfam" id="PF02565">
    <property type="entry name" value="RecO_C"/>
    <property type="match status" value="1"/>
</dbReference>
<dbReference type="SUPFAM" id="SSF57863">
    <property type="entry name" value="ArfGap/RecO-like zinc finger"/>
    <property type="match status" value="1"/>
</dbReference>
<gene>
    <name evidence="7" type="primary">recO</name>
    <name evidence="9" type="ORF">BVC71_06325</name>
</gene>
<evidence type="ECO:0000256" key="4">
    <source>
        <dbReference type="ARBA" id="ARBA00023172"/>
    </source>
</evidence>
<evidence type="ECO:0000256" key="3">
    <source>
        <dbReference type="ARBA" id="ARBA00022763"/>
    </source>
</evidence>
<dbReference type="Gene3D" id="1.20.1440.120">
    <property type="entry name" value="Recombination protein O, C-terminal domain"/>
    <property type="match status" value="1"/>
</dbReference>
<dbReference type="GO" id="GO:0006302">
    <property type="term" value="P:double-strand break repair"/>
    <property type="evidence" value="ECO:0007669"/>
    <property type="project" value="TreeGrafter"/>
</dbReference>
<sequence length="242" mass="26402">MIEWRDEGALIAARAHGENAMIIDVFTPSRGRHSGVVRGGTSRKMVATLQPGTQISVTWKARLETHMGSFTVEPVRSRAALVMNDRLALNGLNAVCGLLARTLPEREPHPPLYDRTIALLDLLGQNDVWPLAYLHWEMALLDELGFGIDLSACAVRGTNEDLCYISPKSGRAVSAQGAGEWASRMLDLVPVMKGEGDASGTEIARAMKTTGYFIENRLFAAHSGKAPAARQRLIDALQRLQD</sequence>
<comment type="function">
    <text evidence="7">Involved in DNA repair and RecF pathway recombination.</text>
</comment>
<evidence type="ECO:0000259" key="8">
    <source>
        <dbReference type="Pfam" id="PF11967"/>
    </source>
</evidence>
<dbReference type="Gene3D" id="2.40.50.140">
    <property type="entry name" value="Nucleic acid-binding proteins"/>
    <property type="match status" value="1"/>
</dbReference>
<reference evidence="9 10" key="1">
    <citation type="submission" date="2016-12" db="EMBL/GenBank/DDBJ databases">
        <title>The draft genome sequence of HSLHS2.</title>
        <authorList>
            <person name="Hu D."/>
            <person name="Wang L."/>
            <person name="Shao Z."/>
        </authorList>
    </citation>
    <scope>NUCLEOTIDE SEQUENCE [LARGE SCALE GENOMIC DNA]</scope>
    <source>
        <strain evidence="9">MCCC 1A06712</strain>
    </source>
</reference>
<keyword evidence="5 7" id="KW-0234">DNA repair</keyword>
<dbReference type="HAMAP" id="MF_00201">
    <property type="entry name" value="RecO"/>
    <property type="match status" value="1"/>
</dbReference>
<dbReference type="InterPro" id="IPR012340">
    <property type="entry name" value="NA-bd_OB-fold"/>
</dbReference>
<evidence type="ECO:0000256" key="1">
    <source>
        <dbReference type="ARBA" id="ARBA00007452"/>
    </source>
</evidence>
<protein>
    <recommendedName>
        <fullName evidence="2 7">DNA repair protein RecO</fullName>
    </recommendedName>
    <alternativeName>
        <fullName evidence="6 7">Recombination protein O</fullName>
    </alternativeName>
</protein>
<keyword evidence="3 7" id="KW-0227">DNA damage</keyword>
<dbReference type="GO" id="GO:0006310">
    <property type="term" value="P:DNA recombination"/>
    <property type="evidence" value="ECO:0007669"/>
    <property type="project" value="UniProtKB-UniRule"/>
</dbReference>
<dbReference type="InterPro" id="IPR003717">
    <property type="entry name" value="RecO"/>
</dbReference>
<evidence type="ECO:0000256" key="7">
    <source>
        <dbReference type="HAMAP-Rule" id="MF_00201"/>
    </source>
</evidence>
<dbReference type="InterPro" id="IPR042242">
    <property type="entry name" value="RecO_C"/>
</dbReference>
<feature type="domain" description="DNA replication/recombination mediator RecO N-terminal" evidence="8">
    <location>
        <begin position="1"/>
        <end position="77"/>
    </location>
</feature>
<dbReference type="RefSeq" id="WP_086450811.1">
    <property type="nucleotide sequence ID" value="NZ_MSPP01000002.1"/>
</dbReference>
<organism evidence="9 10">
    <name type="scientific">Marivivens niveibacter</name>
    <dbReference type="NCBI Taxonomy" id="1930667"/>
    <lineage>
        <taxon>Bacteria</taxon>
        <taxon>Pseudomonadati</taxon>
        <taxon>Pseudomonadota</taxon>
        <taxon>Alphaproteobacteria</taxon>
        <taxon>Rhodobacterales</taxon>
        <taxon>Paracoccaceae</taxon>
        <taxon>Marivivens group</taxon>
        <taxon>Marivivens</taxon>
    </lineage>
</organism>
<dbReference type="EMBL" id="MSPP01000002">
    <property type="protein sequence ID" value="OUD09463.1"/>
    <property type="molecule type" value="Genomic_DNA"/>
</dbReference>
<dbReference type="Proteomes" id="UP000194664">
    <property type="component" value="Unassembled WGS sequence"/>
</dbReference>
<evidence type="ECO:0000256" key="6">
    <source>
        <dbReference type="ARBA" id="ARBA00033409"/>
    </source>
</evidence>
<keyword evidence="10" id="KW-1185">Reference proteome</keyword>
<dbReference type="AlphaFoldDB" id="A0A251WZV2"/>
<comment type="similarity">
    <text evidence="1 7">Belongs to the RecO family.</text>
</comment>
<keyword evidence="4 7" id="KW-0233">DNA recombination</keyword>
<dbReference type="SUPFAM" id="SSF50249">
    <property type="entry name" value="Nucleic acid-binding proteins"/>
    <property type="match status" value="1"/>
</dbReference>
<dbReference type="GO" id="GO:0043590">
    <property type="term" value="C:bacterial nucleoid"/>
    <property type="evidence" value="ECO:0007669"/>
    <property type="project" value="TreeGrafter"/>
</dbReference>
<evidence type="ECO:0000313" key="10">
    <source>
        <dbReference type="Proteomes" id="UP000194664"/>
    </source>
</evidence>
<dbReference type="PANTHER" id="PTHR33991:SF1">
    <property type="entry name" value="DNA REPAIR PROTEIN RECO"/>
    <property type="match status" value="1"/>
</dbReference>
<comment type="caution">
    <text evidence="9">The sequence shown here is derived from an EMBL/GenBank/DDBJ whole genome shotgun (WGS) entry which is preliminary data.</text>
</comment>
<dbReference type="OrthoDB" id="9804792at2"/>
<dbReference type="InterPro" id="IPR022572">
    <property type="entry name" value="DNA_rep/recomb_RecO_N"/>
</dbReference>
<evidence type="ECO:0000313" key="9">
    <source>
        <dbReference type="EMBL" id="OUD09463.1"/>
    </source>
</evidence>
<evidence type="ECO:0000256" key="2">
    <source>
        <dbReference type="ARBA" id="ARBA00021310"/>
    </source>
</evidence>
<proteinExistence type="inferred from homology"/>
<dbReference type="PANTHER" id="PTHR33991">
    <property type="entry name" value="DNA REPAIR PROTEIN RECO"/>
    <property type="match status" value="1"/>
</dbReference>
<evidence type="ECO:0000256" key="5">
    <source>
        <dbReference type="ARBA" id="ARBA00023204"/>
    </source>
</evidence>
<dbReference type="InterPro" id="IPR037278">
    <property type="entry name" value="ARFGAP/RecO"/>
</dbReference>
<accession>A0A251WZV2</accession>